<feature type="region of interest" description="Disordered" evidence="1">
    <location>
        <begin position="425"/>
        <end position="444"/>
    </location>
</feature>
<keyword evidence="3" id="KW-1185">Reference proteome</keyword>
<organism evidence="2 3">
    <name type="scientific">Stemphylium lycopersici</name>
    <name type="common">Tomato gray leaf spot disease fungus</name>
    <name type="synonym">Thyrospora lycopersici</name>
    <dbReference type="NCBI Taxonomy" id="183478"/>
    <lineage>
        <taxon>Eukaryota</taxon>
        <taxon>Fungi</taxon>
        <taxon>Dikarya</taxon>
        <taxon>Ascomycota</taxon>
        <taxon>Pezizomycotina</taxon>
        <taxon>Dothideomycetes</taxon>
        <taxon>Pleosporomycetidae</taxon>
        <taxon>Pleosporales</taxon>
        <taxon>Pleosporineae</taxon>
        <taxon>Pleosporaceae</taxon>
        <taxon>Stemphylium</taxon>
    </lineage>
</organism>
<proteinExistence type="predicted"/>
<feature type="region of interest" description="Disordered" evidence="1">
    <location>
        <begin position="255"/>
        <end position="276"/>
    </location>
</feature>
<reference evidence="3" key="1">
    <citation type="submission" date="2018-05" db="EMBL/GenBank/DDBJ databases">
        <title>Draft genome sequence of Stemphylium lycopersici strain CIDEFI 213.</title>
        <authorList>
            <person name="Medina R."/>
            <person name="Franco M.E.E."/>
            <person name="Lucentini C.G."/>
            <person name="Saparrat M.C.N."/>
            <person name="Balatti P.A."/>
        </authorList>
    </citation>
    <scope>NUCLEOTIDE SEQUENCE [LARGE SCALE GENOMIC DNA]</scope>
    <source>
        <strain evidence="3">CIDEFI 213</strain>
    </source>
</reference>
<feature type="region of interest" description="Disordered" evidence="1">
    <location>
        <begin position="495"/>
        <end position="543"/>
    </location>
</feature>
<dbReference type="EMBL" id="QGDH01000021">
    <property type="protein sequence ID" value="RAR14498.1"/>
    <property type="molecule type" value="Genomic_DNA"/>
</dbReference>
<evidence type="ECO:0000313" key="2">
    <source>
        <dbReference type="EMBL" id="RAR14498.1"/>
    </source>
</evidence>
<sequence>MASETPTAASSRLACDTGTFTPPPLARYDTVSSTGSAARLPQGNWALNISGVCSTCHRHYKSLQVHVKVSDDSTHVGDVHCTKCRRLWLAFGRVNVTRLSLLSVISTEPHPMETTFHNTLVHMIRSANLVATLSPTLTIIPEATSTGPSRGASVRSTLSRIQGPSTAIGNETTQTIADIATDPPGLIDTSQNEDPIVQQRWRLGKRTIGKGQRALLHAGQKVGARFPTLQNAPLGLGRWFARRESPKVGIFQPEVDRSTSRDSPAAFVSSSPNENTEAPAEVDAAFDMAALNVCTSSATAADALDSLRGLDTQAIQALPPDQRLTWGRQQLTDFRRHYSGSVHRAANPATVNNEAQTNSNELWFPLPGLPTRRHSILAFVGDRFGSQEYWAHNRSSLNISETNISAADTVFDGMSISSVPRNILRESLQPHRRGSGSPRPPSTYSMVQDWSQIHRNRVEARRSIDSTATGGVVRSIIAPRGRTVNRLSHTSMNRVSSIYAAEPPPSRVQVALEEETEHSRESDQPRSPSPSPPIPGTDTTIYG</sequence>
<comment type="caution">
    <text evidence="2">The sequence shown here is derived from an EMBL/GenBank/DDBJ whole genome shotgun (WGS) entry which is preliminary data.</text>
</comment>
<dbReference type="AlphaFoldDB" id="A0A364NAZ0"/>
<evidence type="ECO:0000313" key="3">
    <source>
        <dbReference type="Proteomes" id="UP000249619"/>
    </source>
</evidence>
<evidence type="ECO:0000256" key="1">
    <source>
        <dbReference type="SAM" id="MobiDB-lite"/>
    </source>
</evidence>
<protein>
    <submittedName>
        <fullName evidence="2">Uncharacterized protein</fullName>
    </submittedName>
</protein>
<gene>
    <name evidence="2" type="ORF">DDE83_002070</name>
</gene>
<name>A0A364NAZ0_STELY</name>
<dbReference type="Proteomes" id="UP000249619">
    <property type="component" value="Unassembled WGS sequence"/>
</dbReference>
<accession>A0A364NAZ0</accession>